<dbReference type="SUPFAM" id="SSF50729">
    <property type="entry name" value="PH domain-like"/>
    <property type="match status" value="1"/>
</dbReference>
<dbReference type="OrthoDB" id="498543at2759"/>
<dbReference type="GO" id="GO:0006281">
    <property type="term" value="P:DNA repair"/>
    <property type="evidence" value="ECO:0007669"/>
    <property type="project" value="UniProtKB-KW"/>
</dbReference>
<evidence type="ECO:0000256" key="7">
    <source>
        <dbReference type="ARBA" id="ARBA00023204"/>
    </source>
</evidence>
<keyword evidence="2 10" id="KW-0158">Chromosome</keyword>
<dbReference type="Proteomes" id="UP000050424">
    <property type="component" value="Unassembled WGS sequence"/>
</dbReference>
<dbReference type="GO" id="GO:0034728">
    <property type="term" value="P:nucleosome organization"/>
    <property type="evidence" value="ECO:0007669"/>
    <property type="project" value="EnsemblFungi"/>
</dbReference>
<comment type="caution">
    <text evidence="13">The sequence shown here is derived from an EMBL/GenBank/DDBJ whole genome shotgun (WGS) entry which is preliminary data.</text>
</comment>
<dbReference type="InterPro" id="IPR000969">
    <property type="entry name" value="SSRP1/POB3"/>
</dbReference>
<dbReference type="Pfam" id="PF17292">
    <property type="entry name" value="POB3_N"/>
    <property type="match status" value="1"/>
</dbReference>
<comment type="similarity">
    <text evidence="1 10">Belongs to the SSRP1 family.</text>
</comment>
<dbReference type="GO" id="GO:0006261">
    <property type="term" value="P:DNA-templated DNA replication"/>
    <property type="evidence" value="ECO:0007669"/>
    <property type="project" value="EnsemblFungi"/>
</dbReference>
<name>A0A0P7B713_9HYPO</name>
<dbReference type="GO" id="GO:0031508">
    <property type="term" value="P:pericentric heterochromatin formation"/>
    <property type="evidence" value="ECO:0007669"/>
    <property type="project" value="EnsemblFungi"/>
</dbReference>
<dbReference type="GO" id="GO:0035101">
    <property type="term" value="C:FACT complex"/>
    <property type="evidence" value="ECO:0007669"/>
    <property type="project" value="EnsemblFungi"/>
</dbReference>
<comment type="subcellular location">
    <subcellularLocation>
        <location evidence="10">Nucleus</location>
    </subcellularLocation>
    <subcellularLocation>
        <location evidence="10">Chromosome</location>
    </subcellularLocation>
</comment>
<dbReference type="PANTHER" id="PTHR45849">
    <property type="entry name" value="FACT COMPLEX SUBUNIT SSRP1"/>
    <property type="match status" value="1"/>
</dbReference>
<keyword evidence="6 10" id="KW-0804">Transcription</keyword>
<reference evidence="13 14" key="1">
    <citation type="submission" date="2015-09" db="EMBL/GenBank/DDBJ databases">
        <title>Draft genome of a European isolate of the apple canker pathogen Neonectria ditissima.</title>
        <authorList>
            <person name="Gomez-Cortecero A."/>
            <person name="Harrison R.J."/>
            <person name="Armitage A.D."/>
        </authorList>
    </citation>
    <scope>NUCLEOTIDE SEQUENCE [LARGE SCALE GENOMIC DNA]</scope>
    <source>
        <strain evidence="13 14">R09/05</strain>
    </source>
</reference>
<dbReference type="GO" id="GO:0006335">
    <property type="term" value="P:DNA replication-dependent chromatin assembly"/>
    <property type="evidence" value="ECO:0007669"/>
    <property type="project" value="EnsemblFungi"/>
</dbReference>
<dbReference type="FunFam" id="2.30.29.150:FF:000001">
    <property type="entry name" value="Fact complex subunit ssrp1"/>
    <property type="match status" value="1"/>
</dbReference>
<dbReference type="Gene3D" id="2.30.29.220">
    <property type="entry name" value="Structure-specific recognition protein (SSRP1)"/>
    <property type="match status" value="1"/>
</dbReference>
<evidence type="ECO:0000256" key="6">
    <source>
        <dbReference type="ARBA" id="ARBA00023163"/>
    </source>
</evidence>
<feature type="domain" description="Histone chaperone RTT106/FACT complex subunit SPT16-like middle" evidence="12">
    <location>
        <begin position="377"/>
        <end position="471"/>
    </location>
</feature>
<organism evidence="13 14">
    <name type="scientific">Neonectria ditissima</name>
    <dbReference type="NCBI Taxonomy" id="78410"/>
    <lineage>
        <taxon>Eukaryota</taxon>
        <taxon>Fungi</taxon>
        <taxon>Dikarya</taxon>
        <taxon>Ascomycota</taxon>
        <taxon>Pezizomycotina</taxon>
        <taxon>Sordariomycetes</taxon>
        <taxon>Hypocreomycetidae</taxon>
        <taxon>Hypocreales</taxon>
        <taxon>Nectriaceae</taxon>
        <taxon>Neonectria</taxon>
    </lineage>
</organism>
<dbReference type="InterPro" id="IPR013719">
    <property type="entry name" value="RTT106/SPT16-like_middle_dom"/>
</dbReference>
<dbReference type="Pfam" id="PF08512">
    <property type="entry name" value="Rttp106-like_middle"/>
    <property type="match status" value="1"/>
</dbReference>
<proteinExistence type="inferred from homology"/>
<dbReference type="InterPro" id="IPR050454">
    <property type="entry name" value="RTT106/SSRP1_HistChap/FACT"/>
</dbReference>
<sequence>MTAIESFDNIYLDLSKESGKCRFAETGFGWKPSGGGDTFTLDHANIAAAQWSRAAKGYEIKILQRASSGTIQLDGFQQDEYDRLAKVFKNWYSTALENKEHALRGWNWGKAEFSKSELTFSVQNRPAFELAYSDIGNTNLAGRNEVAVEMALPPTAAADTGANPQLGGARAKGTKAAAGRDQLVEMRFYIPGTTTRKETEGEDAGSENGEEVKDAAALFYETLIDKAEIGETAGDTIATFLDVLHLTPRGRFDIDMYEASFRLRGKTYDYKIQYEAIKKFMVLPKPDETHCMLCIGLDPPLRQGQTRYPFVVMQFKKDEEVTIDLNLNEDELKSRYQDKLDPHYEEPLHHVVAKIFRGLANKKISSPAKDFITHRSQYGIKCSIKASEGFLYCLEKAFMFVPKPATYIAYEQTQSVTFSRVSGAVSALSTFDITVLLKNGAGSSQFSNISREDLKALESFFKLKGLRVKNEIDEDANMLAAALRQQDMMDSEDEVVGAKADRGSADEDEESVDEDFQADSDSDVAEEFDSDHESSGSGSEADSGVGNDGGGDDDDDDDDAEAEEERPKKKKKTG</sequence>
<keyword evidence="7 10" id="KW-0234">DNA repair</keyword>
<feature type="region of interest" description="Disordered" evidence="11">
    <location>
        <begin position="487"/>
        <end position="574"/>
    </location>
</feature>
<dbReference type="GO" id="GO:0031491">
    <property type="term" value="F:nucleosome binding"/>
    <property type="evidence" value="ECO:0007669"/>
    <property type="project" value="EnsemblFungi"/>
</dbReference>
<feature type="compositionally biased region" description="Acidic residues" evidence="11">
    <location>
        <begin position="550"/>
        <end position="564"/>
    </location>
</feature>
<dbReference type="AlphaFoldDB" id="A0A0P7B713"/>
<dbReference type="GO" id="GO:0030466">
    <property type="term" value="P:silent mating-type cassette heterochromatin formation"/>
    <property type="evidence" value="ECO:0007669"/>
    <property type="project" value="EnsemblFungi"/>
</dbReference>
<keyword evidence="4 10" id="KW-0227">DNA damage</keyword>
<dbReference type="GO" id="GO:0045899">
    <property type="term" value="P:positive regulation of RNA polymerase II transcription preinitiation complex assembly"/>
    <property type="evidence" value="ECO:0007669"/>
    <property type="project" value="EnsemblFungi"/>
</dbReference>
<evidence type="ECO:0000256" key="5">
    <source>
        <dbReference type="ARBA" id="ARBA00023015"/>
    </source>
</evidence>
<dbReference type="EMBL" id="LKCW01000219">
    <property type="protein sequence ID" value="KPM36071.1"/>
    <property type="molecule type" value="Genomic_DNA"/>
</dbReference>
<dbReference type="CDD" id="cd13231">
    <property type="entry name" value="PH2_SSRP1-like"/>
    <property type="match status" value="1"/>
</dbReference>
<dbReference type="GO" id="GO:0042393">
    <property type="term" value="F:histone binding"/>
    <property type="evidence" value="ECO:0007669"/>
    <property type="project" value="EnsemblFungi"/>
</dbReference>
<dbReference type="CDD" id="cd13229">
    <property type="entry name" value="PH_TFIIH"/>
    <property type="match status" value="1"/>
</dbReference>
<dbReference type="SMART" id="SM01287">
    <property type="entry name" value="Rtt106"/>
    <property type="match status" value="1"/>
</dbReference>
<dbReference type="GO" id="GO:0000781">
    <property type="term" value="C:chromosome, telomeric region"/>
    <property type="evidence" value="ECO:0007669"/>
    <property type="project" value="GOC"/>
</dbReference>
<dbReference type="FunFam" id="2.30.29.30:FF:000146">
    <property type="entry name" value="FACT complex subunit POB3"/>
    <property type="match status" value="1"/>
</dbReference>
<dbReference type="FunFam" id="2.30.29.220:FF:000003">
    <property type="entry name" value="FACT complex subunit POB3"/>
    <property type="match status" value="1"/>
</dbReference>
<protein>
    <recommendedName>
        <fullName evidence="10">FACT complex subunit POB3</fullName>
    </recommendedName>
</protein>
<evidence type="ECO:0000256" key="11">
    <source>
        <dbReference type="SAM" id="MobiDB-lite"/>
    </source>
</evidence>
<evidence type="ECO:0000256" key="10">
    <source>
        <dbReference type="RuleBase" id="RU364013"/>
    </source>
</evidence>
<keyword evidence="3 10" id="KW-0235">DNA replication</keyword>
<feature type="compositionally biased region" description="Low complexity" evidence="11">
    <location>
        <begin position="535"/>
        <end position="545"/>
    </location>
</feature>
<dbReference type="GO" id="GO:0003677">
    <property type="term" value="F:DNA binding"/>
    <property type="evidence" value="ECO:0007669"/>
    <property type="project" value="InterPro"/>
</dbReference>
<evidence type="ECO:0000313" key="13">
    <source>
        <dbReference type="EMBL" id="KPM36071.1"/>
    </source>
</evidence>
<dbReference type="Gene3D" id="2.30.29.150">
    <property type="match status" value="1"/>
</dbReference>
<evidence type="ECO:0000256" key="4">
    <source>
        <dbReference type="ARBA" id="ARBA00022763"/>
    </source>
</evidence>
<gene>
    <name evidence="13" type="ORF">AK830_g10498</name>
</gene>
<evidence type="ECO:0000256" key="1">
    <source>
        <dbReference type="ARBA" id="ARBA00010060"/>
    </source>
</evidence>
<dbReference type="InterPro" id="IPR035417">
    <property type="entry name" value="SSRP1/POB3_N"/>
</dbReference>
<dbReference type="Pfam" id="PF03531">
    <property type="entry name" value="SSrecog"/>
    <property type="match status" value="1"/>
</dbReference>
<dbReference type="STRING" id="78410.A0A0P7B713"/>
<dbReference type="PANTHER" id="PTHR45849:SF1">
    <property type="entry name" value="FACT COMPLEX SUBUNIT SSRP1"/>
    <property type="match status" value="1"/>
</dbReference>
<evidence type="ECO:0000256" key="2">
    <source>
        <dbReference type="ARBA" id="ARBA00022454"/>
    </source>
</evidence>
<evidence type="ECO:0000256" key="3">
    <source>
        <dbReference type="ARBA" id="ARBA00022705"/>
    </source>
</evidence>
<evidence type="ECO:0000259" key="12">
    <source>
        <dbReference type="SMART" id="SM01287"/>
    </source>
</evidence>
<keyword evidence="8 10" id="KW-0539">Nucleus</keyword>
<dbReference type="FunFam" id="2.30.29.30:FF:000310">
    <property type="entry name" value="FACT complex subunit POB3"/>
    <property type="match status" value="1"/>
</dbReference>
<evidence type="ECO:0000256" key="8">
    <source>
        <dbReference type="ARBA" id="ARBA00023242"/>
    </source>
</evidence>
<dbReference type="InterPro" id="IPR048993">
    <property type="entry name" value="SSRP1-like_PH1"/>
</dbReference>
<dbReference type="PRINTS" id="PR00887">
    <property type="entry name" value="SSRCOGNITION"/>
</dbReference>
<dbReference type="InterPro" id="IPR011993">
    <property type="entry name" value="PH-like_dom_sf"/>
</dbReference>
<keyword evidence="14" id="KW-1185">Reference proteome</keyword>
<keyword evidence="5 10" id="KW-0805">Transcription regulation</keyword>
<feature type="compositionally biased region" description="Acidic residues" evidence="11">
    <location>
        <begin position="506"/>
        <end position="530"/>
    </location>
</feature>
<accession>A0A0P7B713</accession>
<dbReference type="GO" id="GO:0031509">
    <property type="term" value="P:subtelomeric heterochromatin formation"/>
    <property type="evidence" value="ECO:0007669"/>
    <property type="project" value="EnsemblFungi"/>
</dbReference>
<evidence type="ECO:0000256" key="9">
    <source>
        <dbReference type="ARBA" id="ARBA00025370"/>
    </source>
</evidence>
<evidence type="ECO:0000313" key="14">
    <source>
        <dbReference type="Proteomes" id="UP000050424"/>
    </source>
</evidence>
<dbReference type="Gene3D" id="2.30.29.30">
    <property type="entry name" value="Pleckstrin-homology domain (PH domain)/Phosphotyrosine-binding domain (PTB)"/>
    <property type="match status" value="2"/>
</dbReference>
<dbReference type="CDD" id="cd13230">
    <property type="entry name" value="PH1_SSRP1-like"/>
    <property type="match status" value="1"/>
</dbReference>
<comment type="function">
    <text evidence="9 10">Component of the FACT complex, a general chromatin factor that acts to reorganize nucleosomes. The FACT complex is involved in multiple processes that require DNA as a template such as mRNA elongation, DNA replication and DNA repair. During transcription elongation the FACT complex acts as a histone chaperone that both destabilizes and restores nucleosomal structure. It facilitates the passage of RNA polymerase II and transcription by promoting the dissociation of one histone H2A-H2B dimer from the nucleosome, then subsequently promotes the reestablishment of the nucleosome following the passage of RNA polymerase II.</text>
</comment>
<dbReference type="InterPro" id="IPR024954">
    <property type="entry name" value="SSRP1_DD"/>
</dbReference>
<dbReference type="Pfam" id="PF21103">
    <property type="entry name" value="PH1_SSRP1-like"/>
    <property type="match status" value="1"/>
</dbReference>
<dbReference type="InterPro" id="IPR038167">
    <property type="entry name" value="SSRP1_sf"/>
</dbReference>